<proteinExistence type="inferred from homology"/>
<dbReference type="AlphaFoldDB" id="A0A0H3HD41"/>
<dbReference type="KEGG" id="kox:KOX_23290"/>
<reference evidence="4 5" key="1">
    <citation type="journal article" date="2012" name="J. Bacteriol.">
        <title>Complete genome sequence of Klebsiella oxytoca KCTC 1686, used in production of 2,3-butanediol.</title>
        <authorList>
            <person name="Shin S.H."/>
            <person name="Kim S."/>
            <person name="Kim J.Y."/>
            <person name="Lee S."/>
            <person name="Um Y."/>
            <person name="Oh M.K."/>
            <person name="Kim Y.R."/>
            <person name="Lee J."/>
            <person name="Yang K.S."/>
        </authorList>
    </citation>
    <scope>NUCLEOTIDE SEQUENCE [LARGE SCALE GENOMIC DNA]</scope>
    <source>
        <strain evidence="5">ATCC 8724 / DSM 4798 / JCM 20051 / NBRC 3318 / NRRL B-199 / KCTC 1686</strain>
    </source>
</reference>
<evidence type="ECO:0000259" key="3">
    <source>
        <dbReference type="Pfam" id="PF01979"/>
    </source>
</evidence>
<dbReference type="CDD" id="cd01298">
    <property type="entry name" value="ATZ_TRZ_like"/>
    <property type="match status" value="1"/>
</dbReference>
<dbReference type="HOGENOM" id="CLU_012358_2_6_6"/>
<keyword evidence="2 4" id="KW-0378">Hydrolase</keyword>
<dbReference type="PANTHER" id="PTHR43794:SF11">
    <property type="entry name" value="AMIDOHYDROLASE-RELATED DOMAIN-CONTAINING PROTEIN"/>
    <property type="match status" value="1"/>
</dbReference>
<dbReference type="InterPro" id="IPR017700">
    <property type="entry name" value="Aminohydrolase_SsnA"/>
</dbReference>
<dbReference type="SUPFAM" id="SSF51338">
    <property type="entry name" value="Composite domain of metallo-dependent hydrolases"/>
    <property type="match status" value="1"/>
</dbReference>
<dbReference type="GO" id="GO:0016810">
    <property type="term" value="F:hydrolase activity, acting on carbon-nitrogen (but not peptide) bonds"/>
    <property type="evidence" value="ECO:0007669"/>
    <property type="project" value="InterPro"/>
</dbReference>
<dbReference type="InterPro" id="IPR006680">
    <property type="entry name" value="Amidohydro-rel"/>
</dbReference>
<dbReference type="PATRIC" id="fig|1006551.4.peg.4673"/>
<sequence length="445" mass="49543">MSILILKNATAAQIYPAKVWENVDIAIESDKILAVGPGLCQRYPQAQVKEMRGQLVMPGMVCSHNHFYSGLSRGIQANIAPSPDFISTLKNLWWRLDRALDEESLYYSGLICAMEAVRSGCTAVVDHHASPHYIAGSLSQLRNAFLKIGLRGMTCFETTDRNFGSRELRDSVEENIRFAREIDAAREKGDQPYLVEAHIGAHAPFTVPDEGLAMLREALKATGRGLHIHAAEDRYDVSHSHHLYGKDLLVRLAEFDLINSKTLIAHGLYISDADVELLNAQDGFLVHNARSNMNNHVGYNPRLPQMRNLALGTDGIGSDMFEEMKFAFFKHRDAGGPLWPDSFAKALSNGNELLNRNFNARFGRLEAGYKADLTICDYMAPTPLIAENIAGHIAFGLGANSVRSVMVNGVMIYEDRQFSFDCEPIFREAQKVAKKMWARMDALPA</sequence>
<comment type="similarity">
    <text evidence="1">Belongs to the metallo-dependent hydrolases superfamily. ATZ/TRZ family.</text>
</comment>
<dbReference type="NCBIfam" id="NF005540">
    <property type="entry name" value="PRK07203.1"/>
    <property type="match status" value="1"/>
</dbReference>
<dbReference type="Gene3D" id="2.30.40.10">
    <property type="entry name" value="Urease, subunit C, domain 1"/>
    <property type="match status" value="1"/>
</dbReference>
<dbReference type="Gene3D" id="3.20.20.140">
    <property type="entry name" value="Metal-dependent hydrolases"/>
    <property type="match status" value="1"/>
</dbReference>
<gene>
    <name evidence="4" type="ordered locus">KOX_23290</name>
</gene>
<evidence type="ECO:0000256" key="1">
    <source>
        <dbReference type="ARBA" id="ARBA00006745"/>
    </source>
</evidence>
<dbReference type="PANTHER" id="PTHR43794">
    <property type="entry name" value="AMINOHYDROLASE SSNA-RELATED"/>
    <property type="match status" value="1"/>
</dbReference>
<evidence type="ECO:0000313" key="4">
    <source>
        <dbReference type="EMBL" id="AEX06374.1"/>
    </source>
</evidence>
<evidence type="ECO:0000313" key="5">
    <source>
        <dbReference type="Proteomes" id="UP000007843"/>
    </source>
</evidence>
<dbReference type="SUPFAM" id="SSF51556">
    <property type="entry name" value="Metallo-dependent hydrolases"/>
    <property type="match status" value="1"/>
</dbReference>
<dbReference type="Proteomes" id="UP000007843">
    <property type="component" value="Chromosome"/>
</dbReference>
<dbReference type="InterPro" id="IPR050287">
    <property type="entry name" value="MTA/SAH_deaminase"/>
</dbReference>
<dbReference type="Pfam" id="PF01979">
    <property type="entry name" value="Amidohydro_1"/>
    <property type="match status" value="1"/>
</dbReference>
<organism evidence="4 5">
    <name type="scientific">Klebsiella michiganensis (strain ATCC 8724 / DSM 4798 / JCM 20051 / NBRC 3318 / NRRL B-199 / KCTC 1686 / BUCSAV 143 / CCM 1901)</name>
    <dbReference type="NCBI Taxonomy" id="1006551"/>
    <lineage>
        <taxon>Bacteria</taxon>
        <taxon>Pseudomonadati</taxon>
        <taxon>Pseudomonadota</taxon>
        <taxon>Gammaproteobacteria</taxon>
        <taxon>Enterobacterales</taxon>
        <taxon>Enterobacteriaceae</taxon>
        <taxon>Klebsiella/Raoultella group</taxon>
        <taxon>Klebsiella</taxon>
    </lineage>
</organism>
<dbReference type="InterPro" id="IPR032466">
    <property type="entry name" value="Metal_Hydrolase"/>
</dbReference>
<accession>A0A0H3HD41</accession>
<dbReference type="EMBL" id="CP003218">
    <property type="protein sequence ID" value="AEX06374.1"/>
    <property type="molecule type" value="Genomic_DNA"/>
</dbReference>
<dbReference type="NCBIfam" id="TIGR03314">
    <property type="entry name" value="Se_ssnA"/>
    <property type="match status" value="1"/>
</dbReference>
<feature type="domain" description="Amidohydrolase-related" evidence="3">
    <location>
        <begin position="55"/>
        <end position="410"/>
    </location>
</feature>
<evidence type="ECO:0000256" key="2">
    <source>
        <dbReference type="ARBA" id="ARBA00022801"/>
    </source>
</evidence>
<protein>
    <submittedName>
        <fullName evidence="4">Putative chlorohydrolase/aminohydrolase</fullName>
    </submittedName>
</protein>
<dbReference type="InterPro" id="IPR011059">
    <property type="entry name" value="Metal-dep_hydrolase_composite"/>
</dbReference>
<name>A0A0H3HD41_KLEM8</name>